<comment type="subcellular location">
    <subcellularLocation>
        <location evidence="1">Cell membrane</location>
        <topology evidence="1">Multi-pass membrane protein</topology>
    </subcellularLocation>
</comment>
<evidence type="ECO:0000313" key="10">
    <source>
        <dbReference type="EMBL" id="QFU97936.1"/>
    </source>
</evidence>
<name>A0A5P9Q9J4_9MICO</name>
<dbReference type="Pfam" id="PF02687">
    <property type="entry name" value="FtsX"/>
    <property type="match status" value="1"/>
</dbReference>
<evidence type="ECO:0000256" key="7">
    <source>
        <dbReference type="SAM" id="MobiDB-lite"/>
    </source>
</evidence>
<dbReference type="Proteomes" id="UP000326702">
    <property type="component" value="Chromosome"/>
</dbReference>
<dbReference type="GO" id="GO:0005886">
    <property type="term" value="C:plasma membrane"/>
    <property type="evidence" value="ECO:0007669"/>
    <property type="project" value="UniProtKB-SubCell"/>
</dbReference>
<keyword evidence="2" id="KW-1003">Cell membrane</keyword>
<dbReference type="PANTHER" id="PTHR30572">
    <property type="entry name" value="MEMBRANE COMPONENT OF TRANSPORTER-RELATED"/>
    <property type="match status" value="1"/>
</dbReference>
<feature type="region of interest" description="Disordered" evidence="7">
    <location>
        <begin position="76"/>
        <end position="96"/>
    </location>
</feature>
<accession>A0A5P9Q9J4</accession>
<evidence type="ECO:0000313" key="11">
    <source>
        <dbReference type="Proteomes" id="UP000326702"/>
    </source>
</evidence>
<feature type="compositionally biased region" description="Low complexity" evidence="7">
    <location>
        <begin position="122"/>
        <end position="135"/>
    </location>
</feature>
<feature type="transmembrane region" description="Helical" evidence="8">
    <location>
        <begin position="26"/>
        <end position="45"/>
    </location>
</feature>
<feature type="compositionally biased region" description="Low complexity" evidence="7">
    <location>
        <begin position="76"/>
        <end position="93"/>
    </location>
</feature>
<evidence type="ECO:0000256" key="4">
    <source>
        <dbReference type="ARBA" id="ARBA00022989"/>
    </source>
</evidence>
<dbReference type="EMBL" id="CP045529">
    <property type="protein sequence ID" value="QFU97936.1"/>
    <property type="molecule type" value="Genomic_DNA"/>
</dbReference>
<keyword evidence="3 8" id="KW-0812">Transmembrane</keyword>
<evidence type="ECO:0000256" key="8">
    <source>
        <dbReference type="SAM" id="Phobius"/>
    </source>
</evidence>
<evidence type="ECO:0000256" key="3">
    <source>
        <dbReference type="ARBA" id="ARBA00022692"/>
    </source>
</evidence>
<keyword evidence="11" id="KW-1185">Reference proteome</keyword>
<evidence type="ECO:0000259" key="9">
    <source>
        <dbReference type="Pfam" id="PF02687"/>
    </source>
</evidence>
<dbReference type="InterPro" id="IPR050250">
    <property type="entry name" value="Macrolide_Exporter_MacB"/>
</dbReference>
<sequence>MRATERWGDLVRDVVVELSARRSRSLLMLAAVALSTGALVASVGVSTTAADQIGADLAASTLDQVTVSVAQGAADADAGSSADGSAAPDAPAGVFPGDAEARATAVQGVVAAGRRLDLSGHGPDTVTPAATPAGTAEGGGGDTDAIRHLTVAGVVPGYLDAAQDTVDPGRTWLLGTDQTVAFLGVDAAKALGVPVTTDPTGYAISVGGTTYRVAGFARPEDGGADVSGTVLLPYARVLAAVGSDGDTQLLVRTAPGAGAGVAGVVRVAVRPDAPERLAASQVESLASLRRGVSNQLGRLGAWIGAFLLALTALLIANAMVVAVVARTPEIGLRRALGASRPAVSAVFWCEGAVTGFLGGVAGSAFGLTATVAVAAANDWSARLAPWLAVVGPVLGAVVGIAASAYPAWRAGRVSPALAIRAD</sequence>
<evidence type="ECO:0000256" key="1">
    <source>
        <dbReference type="ARBA" id="ARBA00004651"/>
    </source>
</evidence>
<evidence type="ECO:0000256" key="5">
    <source>
        <dbReference type="ARBA" id="ARBA00023136"/>
    </source>
</evidence>
<evidence type="ECO:0000256" key="2">
    <source>
        <dbReference type="ARBA" id="ARBA00022475"/>
    </source>
</evidence>
<feature type="transmembrane region" description="Helical" evidence="8">
    <location>
        <begin position="345"/>
        <end position="374"/>
    </location>
</feature>
<feature type="region of interest" description="Disordered" evidence="7">
    <location>
        <begin position="117"/>
        <end position="141"/>
    </location>
</feature>
<keyword evidence="4 8" id="KW-1133">Transmembrane helix</keyword>
<dbReference type="InterPro" id="IPR003838">
    <property type="entry name" value="ABC3_permease_C"/>
</dbReference>
<dbReference type="PANTHER" id="PTHR30572:SF4">
    <property type="entry name" value="ABC TRANSPORTER PERMEASE YTRF"/>
    <property type="match status" value="1"/>
</dbReference>
<gene>
    <name evidence="10" type="ORF">KDY119_01442</name>
</gene>
<feature type="transmembrane region" description="Helical" evidence="8">
    <location>
        <begin position="386"/>
        <end position="408"/>
    </location>
</feature>
<protein>
    <submittedName>
        <fullName evidence="10">Putative ABC transporter permease</fullName>
    </submittedName>
</protein>
<dbReference type="KEGG" id="lxl:KDY119_01442"/>
<dbReference type="OrthoDB" id="9780560at2"/>
<dbReference type="AlphaFoldDB" id="A0A5P9Q9J4"/>
<evidence type="ECO:0000256" key="6">
    <source>
        <dbReference type="ARBA" id="ARBA00038076"/>
    </source>
</evidence>
<reference evidence="10 11" key="1">
    <citation type="submission" date="2019-10" db="EMBL/GenBank/DDBJ databases">
        <title>Genome sequence of Luteimicrobium xylanilyticum HY-24.</title>
        <authorList>
            <person name="Kim D.Y."/>
            <person name="Park H.-Y."/>
        </authorList>
    </citation>
    <scope>NUCLEOTIDE SEQUENCE [LARGE SCALE GENOMIC DNA]</scope>
    <source>
        <strain evidence="10 11">HY-24</strain>
    </source>
</reference>
<dbReference type="RefSeq" id="WP_153022118.1">
    <property type="nucleotide sequence ID" value="NZ_BAABIH010000018.1"/>
</dbReference>
<dbReference type="GO" id="GO:0022857">
    <property type="term" value="F:transmembrane transporter activity"/>
    <property type="evidence" value="ECO:0007669"/>
    <property type="project" value="TreeGrafter"/>
</dbReference>
<keyword evidence="5 8" id="KW-0472">Membrane</keyword>
<comment type="similarity">
    <text evidence="6">Belongs to the ABC-4 integral membrane protein family.</text>
</comment>
<proteinExistence type="inferred from homology"/>
<feature type="domain" description="ABC3 transporter permease C-terminal" evidence="9">
    <location>
        <begin position="303"/>
        <end position="415"/>
    </location>
</feature>
<feature type="transmembrane region" description="Helical" evidence="8">
    <location>
        <begin position="299"/>
        <end position="324"/>
    </location>
</feature>
<organism evidence="10 11">
    <name type="scientific">Luteimicrobium xylanilyticum</name>
    <dbReference type="NCBI Taxonomy" id="1133546"/>
    <lineage>
        <taxon>Bacteria</taxon>
        <taxon>Bacillati</taxon>
        <taxon>Actinomycetota</taxon>
        <taxon>Actinomycetes</taxon>
        <taxon>Micrococcales</taxon>
        <taxon>Luteimicrobium</taxon>
    </lineage>
</organism>